<evidence type="ECO:0000313" key="6">
    <source>
        <dbReference type="Proteomes" id="UP001430804"/>
    </source>
</evidence>
<keyword evidence="1" id="KW-0813">Transport</keyword>
<evidence type="ECO:0000256" key="2">
    <source>
        <dbReference type="ARBA" id="ARBA00022741"/>
    </source>
</evidence>
<accession>A0ABS6WSS3</accession>
<dbReference type="InterPro" id="IPR003439">
    <property type="entry name" value="ABC_transporter-like_ATP-bd"/>
</dbReference>
<evidence type="ECO:0000256" key="1">
    <source>
        <dbReference type="ARBA" id="ARBA00022448"/>
    </source>
</evidence>
<dbReference type="GO" id="GO:0005524">
    <property type="term" value="F:ATP binding"/>
    <property type="evidence" value="ECO:0007669"/>
    <property type="project" value="UniProtKB-KW"/>
</dbReference>
<dbReference type="Proteomes" id="UP001430804">
    <property type="component" value="Unassembled WGS sequence"/>
</dbReference>
<organism evidence="5 6">
    <name type="scientific">Pseudohoeflea coraliihabitans</name>
    <dbReference type="NCBI Taxonomy" id="2860393"/>
    <lineage>
        <taxon>Bacteria</taxon>
        <taxon>Pseudomonadati</taxon>
        <taxon>Pseudomonadota</taxon>
        <taxon>Alphaproteobacteria</taxon>
        <taxon>Hyphomicrobiales</taxon>
        <taxon>Rhizobiaceae</taxon>
        <taxon>Pseudohoeflea</taxon>
    </lineage>
</organism>
<sequence length="246" mass="26231">MLEVRDLSKKFGGLEVSRGVSLDVAPGERRVLLGPNGAGKTTLFNLIAGTLKPDCGTIRLDGSDITGMTVNQRARRGLARSFQKNNLFEGLSVRDNLALAVATGEGRTGSLLACAHDSAATLTQLAEIAAQVGLSAHLDWPVAHCSYGVRRQLEIGLALATRPRLLLLDEPTSGIGPEGVAAFNALIASLPRHLAMIIIEHDLDLAFSIADRISVLSEGVVVFEGTPETTRHSRQVRELYLGAFDD</sequence>
<feature type="domain" description="ABC transporter" evidence="4">
    <location>
        <begin position="2"/>
        <end position="243"/>
    </location>
</feature>
<dbReference type="InterPro" id="IPR003593">
    <property type="entry name" value="AAA+_ATPase"/>
</dbReference>
<evidence type="ECO:0000259" key="4">
    <source>
        <dbReference type="PROSITE" id="PS50893"/>
    </source>
</evidence>
<evidence type="ECO:0000256" key="3">
    <source>
        <dbReference type="ARBA" id="ARBA00022840"/>
    </source>
</evidence>
<dbReference type="EMBL" id="JAHWQX010000004">
    <property type="protein sequence ID" value="MBW3098825.1"/>
    <property type="molecule type" value="Genomic_DNA"/>
</dbReference>
<proteinExistence type="predicted"/>
<dbReference type="SMART" id="SM00382">
    <property type="entry name" value="AAA"/>
    <property type="match status" value="1"/>
</dbReference>
<evidence type="ECO:0000313" key="5">
    <source>
        <dbReference type="EMBL" id="MBW3098825.1"/>
    </source>
</evidence>
<name>A0ABS6WSS3_9HYPH</name>
<dbReference type="PANTHER" id="PTHR45772">
    <property type="entry name" value="CONSERVED COMPONENT OF ABC TRANSPORTER FOR NATURAL AMINO ACIDS-RELATED"/>
    <property type="match status" value="1"/>
</dbReference>
<protein>
    <submittedName>
        <fullName evidence="5">ABC transporter ATP-binding protein</fullName>
    </submittedName>
</protein>
<gene>
    <name evidence="5" type="ORF">KY465_16195</name>
</gene>
<dbReference type="InterPro" id="IPR051120">
    <property type="entry name" value="ABC_AA/LPS_Transport"/>
</dbReference>
<dbReference type="CDD" id="cd03219">
    <property type="entry name" value="ABC_Mj1267_LivG_branched"/>
    <property type="match status" value="1"/>
</dbReference>
<comment type="caution">
    <text evidence="5">The sequence shown here is derived from an EMBL/GenBank/DDBJ whole genome shotgun (WGS) entry which is preliminary data.</text>
</comment>
<keyword evidence="6" id="KW-1185">Reference proteome</keyword>
<dbReference type="PROSITE" id="PS50893">
    <property type="entry name" value="ABC_TRANSPORTER_2"/>
    <property type="match status" value="1"/>
</dbReference>
<reference evidence="5" key="1">
    <citation type="submission" date="2021-07" db="EMBL/GenBank/DDBJ databases">
        <title>Pseudohoeflea marina sp. nov. a polyhydroxyalcanoate-producing bacterium.</title>
        <authorList>
            <person name="Zheng W."/>
            <person name="Yu S."/>
            <person name="Huang Y."/>
        </authorList>
    </citation>
    <scope>NUCLEOTIDE SEQUENCE</scope>
    <source>
        <strain evidence="5">DP4N28-3</strain>
    </source>
</reference>
<keyword evidence="2" id="KW-0547">Nucleotide-binding</keyword>
<keyword evidence="3 5" id="KW-0067">ATP-binding</keyword>
<dbReference type="Pfam" id="PF00005">
    <property type="entry name" value="ABC_tran"/>
    <property type="match status" value="1"/>
</dbReference>
<dbReference type="PANTHER" id="PTHR45772:SF7">
    <property type="entry name" value="AMINO ACID ABC TRANSPORTER ATP-BINDING PROTEIN"/>
    <property type="match status" value="1"/>
</dbReference>